<keyword evidence="1" id="KW-0472">Membrane</keyword>
<dbReference type="SUPFAM" id="SSF52833">
    <property type="entry name" value="Thioredoxin-like"/>
    <property type="match status" value="1"/>
</dbReference>
<dbReference type="AlphaFoldDB" id="A0A0J1IK72"/>
<evidence type="ECO:0000313" key="4">
    <source>
        <dbReference type="Proteomes" id="UP000036045"/>
    </source>
</evidence>
<evidence type="ECO:0000259" key="2">
    <source>
        <dbReference type="Pfam" id="PF00085"/>
    </source>
</evidence>
<dbReference type="Gene3D" id="3.40.30.10">
    <property type="entry name" value="Glutaredoxin"/>
    <property type="match status" value="1"/>
</dbReference>
<keyword evidence="4" id="KW-1185">Reference proteome</keyword>
<organism evidence="3 4">
    <name type="scientific">Niallia circulans</name>
    <name type="common">Bacillus circulans</name>
    <dbReference type="NCBI Taxonomy" id="1397"/>
    <lineage>
        <taxon>Bacteria</taxon>
        <taxon>Bacillati</taxon>
        <taxon>Bacillota</taxon>
        <taxon>Bacilli</taxon>
        <taxon>Bacillales</taxon>
        <taxon>Bacillaceae</taxon>
        <taxon>Niallia</taxon>
    </lineage>
</organism>
<gene>
    <name evidence="3" type="ORF">ABW02_11650</name>
</gene>
<keyword evidence="1" id="KW-0812">Transmembrane</keyword>
<dbReference type="GeneID" id="56351026"/>
<dbReference type="InterPro" id="IPR013766">
    <property type="entry name" value="Thioredoxin_domain"/>
</dbReference>
<dbReference type="Proteomes" id="UP000036045">
    <property type="component" value="Unassembled WGS sequence"/>
</dbReference>
<sequence length="103" mass="11882">MIDWNLDQWEKQVKDTDAAFLYLYTPLCGTCMVASKMLTVLHTMKPELNLGKMDLNYAPGLAAKYEVESVPCLVIMEKGELKEKVYRFESVPHLVEVIHNYIK</sequence>
<feature type="transmembrane region" description="Helical" evidence="1">
    <location>
        <begin position="20"/>
        <end position="41"/>
    </location>
</feature>
<name>A0A0J1IK72_NIACI</name>
<protein>
    <submittedName>
        <fullName evidence="3">Thioredoxin</fullName>
    </submittedName>
</protein>
<feature type="domain" description="Thioredoxin" evidence="2">
    <location>
        <begin position="5"/>
        <end position="95"/>
    </location>
</feature>
<dbReference type="OrthoDB" id="5784238at2"/>
<dbReference type="EMBL" id="LDPH01000009">
    <property type="protein sequence ID" value="KLV26332.1"/>
    <property type="molecule type" value="Genomic_DNA"/>
</dbReference>
<comment type="caution">
    <text evidence="3">The sequence shown here is derived from an EMBL/GenBank/DDBJ whole genome shotgun (WGS) entry which is preliminary data.</text>
</comment>
<dbReference type="PATRIC" id="fig|1397.4.peg.5659"/>
<dbReference type="Pfam" id="PF00085">
    <property type="entry name" value="Thioredoxin"/>
    <property type="match status" value="1"/>
</dbReference>
<dbReference type="RefSeq" id="WP_047942275.1">
    <property type="nucleotide sequence ID" value="NZ_CP053989.1"/>
</dbReference>
<reference evidence="3 4" key="1">
    <citation type="submission" date="2015-05" db="EMBL/GenBank/DDBJ databases">
        <title>Whole genome sequence and identification of bacterial endophytes from Costus igneus.</title>
        <authorList>
            <person name="Lee Y.P."/>
            <person name="Gan H.M."/>
            <person name="Eng W."/>
            <person name="Wheatley M.S."/>
            <person name="Caraballo A."/>
            <person name="Polter S."/>
            <person name="Savka M.A."/>
            <person name="Hudson A.O."/>
        </authorList>
    </citation>
    <scope>NUCLEOTIDE SEQUENCE [LARGE SCALE GENOMIC DNA]</scope>
    <source>
        <strain evidence="3 4">RIT379</strain>
    </source>
</reference>
<proteinExistence type="predicted"/>
<evidence type="ECO:0000256" key="1">
    <source>
        <dbReference type="SAM" id="Phobius"/>
    </source>
</evidence>
<evidence type="ECO:0000313" key="3">
    <source>
        <dbReference type="EMBL" id="KLV26332.1"/>
    </source>
</evidence>
<accession>A0A0J1IK72</accession>
<dbReference type="InterPro" id="IPR036249">
    <property type="entry name" value="Thioredoxin-like_sf"/>
</dbReference>
<dbReference type="CDD" id="cd02947">
    <property type="entry name" value="TRX_family"/>
    <property type="match status" value="1"/>
</dbReference>
<keyword evidence="1" id="KW-1133">Transmembrane helix</keyword>